<dbReference type="HOGENOM" id="CLU_1783273_0_0_9"/>
<sequence>MEELLMKKLMKNIIASILVLGIVFLGASKVNAATFNWSITKNPGFESSNDIVTFPLYKGRIYFNVKGLSGDCSCLIAKCESLNPNQYIVNNSLKCVRVTKPNASDSFTLKYYSGSEKNTSVKLLISLDHNASIGTMLRSNGTITL</sequence>
<dbReference type="Proteomes" id="UP000006238">
    <property type="component" value="Unassembled WGS sequence"/>
</dbReference>
<organism evidence="1 2">
    <name type="scientific">Eshraghiella crossota DSM 2876</name>
    <dbReference type="NCBI Taxonomy" id="511680"/>
    <lineage>
        <taxon>Bacteria</taxon>
        <taxon>Bacillati</taxon>
        <taxon>Bacillota</taxon>
        <taxon>Clostridia</taxon>
        <taxon>Lachnospirales</taxon>
        <taxon>Lachnospiraceae</taxon>
        <taxon>Eshraghiella</taxon>
    </lineage>
</organism>
<dbReference type="AlphaFoldDB" id="D4S0A0"/>
<reference evidence="1 2" key="1">
    <citation type="submission" date="2010-02" db="EMBL/GenBank/DDBJ databases">
        <authorList>
            <person name="Weinstock G."/>
            <person name="Sodergren E."/>
            <person name="Clifton S."/>
            <person name="Fulton L."/>
            <person name="Fulton B."/>
            <person name="Courtney L."/>
            <person name="Fronick C."/>
            <person name="Harrison M."/>
            <person name="Strong C."/>
            <person name="Farmer C."/>
            <person name="Delahaunty K."/>
            <person name="Markovic C."/>
            <person name="Hall O."/>
            <person name="Minx P."/>
            <person name="Tomlinson C."/>
            <person name="Mitreva M."/>
            <person name="Nelson J."/>
            <person name="Hou S."/>
            <person name="Wollam A."/>
            <person name="Pepin K.H."/>
            <person name="Johnson M."/>
            <person name="Bhonagiri V."/>
            <person name="Zhang X."/>
            <person name="Suruliraj S."/>
            <person name="Warren W."/>
            <person name="Chinwalla A."/>
            <person name="Mardis E.R."/>
            <person name="Wilson R.K."/>
        </authorList>
    </citation>
    <scope>NUCLEOTIDE SEQUENCE [LARGE SCALE GENOMIC DNA]</scope>
    <source>
        <strain evidence="1 2">DSM 2876</strain>
    </source>
</reference>
<proteinExistence type="predicted"/>
<keyword evidence="2" id="KW-1185">Reference proteome</keyword>
<protein>
    <submittedName>
        <fullName evidence="1">Uncharacterized protein</fullName>
    </submittedName>
</protein>
<gene>
    <name evidence="1" type="ORF">BUTYVIB_01517</name>
</gene>
<comment type="caution">
    <text evidence="1">The sequence shown here is derived from an EMBL/GenBank/DDBJ whole genome shotgun (WGS) entry which is preliminary data.</text>
</comment>
<dbReference type="EMBL" id="ABWN01000030">
    <property type="protein sequence ID" value="EFF68248.1"/>
    <property type="molecule type" value="Genomic_DNA"/>
</dbReference>
<evidence type="ECO:0000313" key="2">
    <source>
        <dbReference type="Proteomes" id="UP000006238"/>
    </source>
</evidence>
<accession>D4S0A0</accession>
<evidence type="ECO:0000313" key="1">
    <source>
        <dbReference type="EMBL" id="EFF68248.1"/>
    </source>
</evidence>
<name>D4S0A0_9FIRM</name>
<dbReference type="STRING" id="45851.BHV86_10175"/>